<name>A0ACD1AD72_9FIRM</name>
<sequence length="120" mass="13713">MDFVNSAVAGAIGGSFGYGASRLGGNMYKSGIFDNMSRNAQRSFMRSNFNIRTNISDSSQNNSIANYYSKNSWLIGGFSELFSNTGTEIGYNYMPGINSYLYNSWNRGYMNYRYPYRYYR</sequence>
<gene>
    <name evidence="1" type="ORF">FRZ06_13715</name>
</gene>
<proteinExistence type="predicted"/>
<evidence type="ECO:0000313" key="1">
    <source>
        <dbReference type="EMBL" id="QOX64324.1"/>
    </source>
</evidence>
<evidence type="ECO:0000313" key="2">
    <source>
        <dbReference type="Proteomes" id="UP000594014"/>
    </source>
</evidence>
<protein>
    <submittedName>
        <fullName evidence="1">Uncharacterized protein</fullName>
    </submittedName>
</protein>
<accession>A0ACD1AD72</accession>
<keyword evidence="2" id="KW-1185">Reference proteome</keyword>
<organism evidence="1 2">
    <name type="scientific">Anoxybacterium hadale</name>
    <dbReference type="NCBI Taxonomy" id="3408580"/>
    <lineage>
        <taxon>Bacteria</taxon>
        <taxon>Bacillati</taxon>
        <taxon>Bacillota</taxon>
        <taxon>Clostridia</taxon>
        <taxon>Peptostreptococcales</taxon>
        <taxon>Anaerovoracaceae</taxon>
        <taxon>Anoxybacterium</taxon>
    </lineage>
</organism>
<dbReference type="EMBL" id="CP042469">
    <property type="protein sequence ID" value="QOX64324.1"/>
    <property type="molecule type" value="Genomic_DNA"/>
</dbReference>
<reference evidence="1" key="1">
    <citation type="submission" date="2019-08" db="EMBL/GenBank/DDBJ databases">
        <title>Genome sequence of Clostridiales bacterium MT110.</title>
        <authorList>
            <person name="Cao J."/>
        </authorList>
    </citation>
    <scope>NUCLEOTIDE SEQUENCE</scope>
    <source>
        <strain evidence="1">MT110</strain>
    </source>
</reference>
<dbReference type="Proteomes" id="UP000594014">
    <property type="component" value="Chromosome"/>
</dbReference>